<dbReference type="Proteomes" id="UP000037943">
    <property type="component" value="Unassembled WGS sequence"/>
</dbReference>
<protein>
    <submittedName>
        <fullName evidence="1">Uncharacterized protein</fullName>
    </submittedName>
</protein>
<reference evidence="1 2" key="1">
    <citation type="submission" date="2015-07" db="EMBL/GenBank/DDBJ databases">
        <authorList>
            <person name="O'Brien H.E."/>
            <person name="Thakur S."/>
            <person name="Gong Y."/>
            <person name="Wang P.W."/>
            <person name="Guttman D.S."/>
        </authorList>
    </citation>
    <scope>NUCLEOTIDE SEQUENCE [LARGE SCALE GENOMIC DNA]</scope>
    <source>
        <strain evidence="1 2">107</strain>
    </source>
</reference>
<gene>
    <name evidence="1" type="ORF">AC499_0578</name>
</gene>
<evidence type="ECO:0000313" key="1">
    <source>
        <dbReference type="EMBL" id="KPC17376.1"/>
    </source>
</evidence>
<sequence>MECSDGERVEEVHFIQNGVHPSLNLFNLAFWHVFRQETGMVALITDKT</sequence>
<accession>A0ABR5KRF5</accession>
<dbReference type="EMBL" id="LGLK01000057">
    <property type="protein sequence ID" value="KPC17376.1"/>
    <property type="molecule type" value="Genomic_DNA"/>
</dbReference>
<name>A0ABR5KRF5_PSEAV</name>
<reference evidence="1 2" key="2">
    <citation type="submission" date="2015-10" db="EMBL/GenBank/DDBJ databases">
        <title>Comparative genomics and high-throughput reverse genetic screens identify a new phytobacterial MAMP and an Arabidopsis receptor required for immune elicitation.</title>
        <authorList>
            <person name="Mott G.A."/>
            <person name="Thakur S."/>
            <person name="Wang P.W."/>
            <person name="Desveaux D."/>
            <person name="Guttman D.S."/>
        </authorList>
    </citation>
    <scope>NUCLEOTIDE SEQUENCE [LARGE SCALE GENOMIC DNA]</scope>
    <source>
        <strain evidence="1 2">107</strain>
    </source>
</reference>
<comment type="caution">
    <text evidence="1">The sequence shown here is derived from an EMBL/GenBank/DDBJ whole genome shotgun (WGS) entry which is preliminary data.</text>
</comment>
<keyword evidence="2" id="KW-1185">Reference proteome</keyword>
<evidence type="ECO:0000313" key="2">
    <source>
        <dbReference type="Proteomes" id="UP000037943"/>
    </source>
</evidence>
<proteinExistence type="predicted"/>
<organism evidence="1 2">
    <name type="scientific">Pseudomonas amygdali pv. lachrymans</name>
    <name type="common">Pseudomonas syringae pv. lachrymans</name>
    <dbReference type="NCBI Taxonomy" id="53707"/>
    <lineage>
        <taxon>Bacteria</taxon>
        <taxon>Pseudomonadati</taxon>
        <taxon>Pseudomonadota</taxon>
        <taxon>Gammaproteobacteria</taxon>
        <taxon>Pseudomonadales</taxon>
        <taxon>Pseudomonadaceae</taxon>
        <taxon>Pseudomonas</taxon>
        <taxon>Pseudomonas amygdali</taxon>
    </lineage>
</organism>